<organism evidence="7">
    <name type="scientific">Chromera velia CCMP2878</name>
    <dbReference type="NCBI Taxonomy" id="1169474"/>
    <lineage>
        <taxon>Eukaryota</taxon>
        <taxon>Sar</taxon>
        <taxon>Alveolata</taxon>
        <taxon>Colpodellida</taxon>
        <taxon>Chromeraceae</taxon>
        <taxon>Chromera</taxon>
    </lineage>
</organism>
<feature type="region of interest" description="Disordered" evidence="5">
    <location>
        <begin position="199"/>
        <end position="247"/>
    </location>
</feature>
<dbReference type="GO" id="GO:0006281">
    <property type="term" value="P:DNA repair"/>
    <property type="evidence" value="ECO:0007669"/>
    <property type="project" value="TreeGrafter"/>
</dbReference>
<dbReference type="GO" id="GO:0003677">
    <property type="term" value="F:DNA binding"/>
    <property type="evidence" value="ECO:0007669"/>
    <property type="project" value="TreeGrafter"/>
</dbReference>
<evidence type="ECO:0000256" key="2">
    <source>
        <dbReference type="ARBA" id="ARBA00023242"/>
    </source>
</evidence>
<feature type="region of interest" description="Disordered" evidence="5">
    <location>
        <begin position="712"/>
        <end position="736"/>
    </location>
</feature>
<dbReference type="GO" id="GO:0031298">
    <property type="term" value="C:replication fork protection complex"/>
    <property type="evidence" value="ECO:0007669"/>
    <property type="project" value="TreeGrafter"/>
</dbReference>
<dbReference type="Pfam" id="PF04821">
    <property type="entry name" value="TIMELESS"/>
    <property type="match status" value="1"/>
</dbReference>
<evidence type="ECO:0000256" key="3">
    <source>
        <dbReference type="ARBA" id="ARBA00023306"/>
    </source>
</evidence>
<feature type="region of interest" description="Disordered" evidence="5">
    <location>
        <begin position="1374"/>
        <end position="1578"/>
    </location>
</feature>
<sequence length="1647" mass="186228">MDDEELVREVEEDVGSSLHFSLDGLGGLLESKETDINGRQKTTHRYIAKNECDSCLKDLIRFLLQDDKKYRKVRRYLGSWNVVRHHLVPLWLDYRDDVKKVRQLLRLFVLLTEPPDGADFPNEIIEFQQSEKSTFATEDVFKVLWKVYVDARDTLDDGPSNLETIQQVLDEARRNERKLWYRMQSYQAAIADMQHKLDAAAGGESKDGHNGSQASQEKTGEDGATEGAQNAPETREQTDDAAPSLPPSEANLELLRKQVEKLRLSREIVQGKLREAETDKENIKKEMDTADLNRYMSWQFVRNLLKIPDPPRNNSSVNFNKTNTQFEIVSILLQEEILENGIDAFTAYFFEGNDRLSSFVFLDVFYFALNRFHVKDLLEANKMRKLGILSAQERERGDAEAAEMHRQETLQKRPFFDPAREARNRQLRRLGQKGGQMTKPPQIVRPKTRPQPTFYRQKREDAKKDFPDIAKEGDGNCARLHVSETNRLKLYTFAKKLVFGVTFKRLMERCIQELEQPSAASERDKLEETNLLNLMSWVLSFSRERFRMKQYFCKKRREVDEARGTVSDAPDAYGQQMEFDLWVIKPALDEKALRLSLGKVRQCGRESKMREHMQLRAGLRLLLEQLKIIEMLVLGKDPQRQQIAQALLNHMFENDTMHQDIAWTMKFYTPTVHHPDVLLYAVEIAHVLVQQVELAEKSKIRMVAQRGRKIKKKQNPAEGGAFEGVNPEGGTADAGEGPQEAEVKFRHFDVNYTDTVGEMCDYRVVRNCFAILNSWKVNSAKKNRLAVSLLYSVFRLNEYTKQLFFQLQYLWIVHRVLNSAGFVLEHPEHSCVYVFCEEVINSFVEAFTKNSLLVVECLFRKGRELGFKVSGADQLQALQDDYEEGTKLAPIIAALNKGQSVAELRAKFKEMNGIKVLWTDEMEKTLRESFERFRGSSNMLHYIAGCFEQDMTAGAVRNKLKQLGLWSRQNRGSHEGHAAGEEGEEEDPVGDDEEAELVAEWKGSQTWLGLGKAMLQLRNGEECDAEEDLTGVDVRGALGELADFFDSWREERLSLEADGSLREVADPLLQFEAGTAKELLHNRKFHGLLENLGFFSADDGDEWRLPKNYGSRFLSQREEILREFANESLETLEETIEDFEAQAAAAKDDFEFEMTDGRADGGPVGRERRENGHEQTWDGSLRHRLETRKYAERARGSSRILCAALVRLALDTFSSCDGSVATSKTKSALCALWNFFKALRDSIIRWKELVSEEEEDANLSTLEPEPFRLREALEQHGRTTPEGLTAFEKFLEAFGLSKGPPSSGDMSQMTQVEDQSECFLLPIQNGFFWSQQLQSLNGVWEAVFGCLDEGTAVAQREILQDVFFTDHLQDKVMPTLVGDGPSESESAEGERHARRPSPSSSAPPAGKQGEKSSEQKRRRRRWDAGSSIGSDADSVGADSSSSAGRESGVSKCEKEEMEGGSTASEEAAEQGERGKENMNVAAQGCQPPSAERARRSSKRPSTELVPSAVGEALFSPSGVPKRARRSAPAPDSERKSHMEDGTHEESDEESDDEDEETQEARRLEENLQAVLSAAAGNRDNEASLMDIYMGAGGDSPMGIIDRVHGAEGDSESDSESEVDEAEKAARERLVSDLLAAKKREAAASLTA</sequence>
<protein>
    <recommendedName>
        <fullName evidence="6">Timeless N-terminal domain-containing protein</fullName>
    </recommendedName>
</protein>
<dbReference type="PANTHER" id="PTHR22940">
    <property type="entry name" value="TIMEOUT/TIMELESS-2"/>
    <property type="match status" value="1"/>
</dbReference>
<feature type="compositionally biased region" description="Acidic residues" evidence="5">
    <location>
        <begin position="1608"/>
        <end position="1620"/>
    </location>
</feature>
<feature type="compositionally biased region" description="Basic and acidic residues" evidence="5">
    <location>
        <begin position="1531"/>
        <end position="1544"/>
    </location>
</feature>
<feature type="compositionally biased region" description="Basic and acidic residues" evidence="5">
    <location>
        <begin position="199"/>
        <end position="209"/>
    </location>
</feature>
<feature type="region of interest" description="Disordered" evidence="5">
    <location>
        <begin position="1598"/>
        <end position="1625"/>
    </location>
</feature>
<evidence type="ECO:0000259" key="6">
    <source>
        <dbReference type="Pfam" id="PF04821"/>
    </source>
</evidence>
<dbReference type="GO" id="GO:0043111">
    <property type="term" value="P:replication fork arrest"/>
    <property type="evidence" value="ECO:0007669"/>
    <property type="project" value="TreeGrafter"/>
</dbReference>
<keyword evidence="4" id="KW-0175">Coiled coil</keyword>
<dbReference type="InterPro" id="IPR044998">
    <property type="entry name" value="Timeless"/>
</dbReference>
<dbReference type="EMBL" id="CDMZ01005908">
    <property type="protein sequence ID" value="CEM55765.1"/>
    <property type="molecule type" value="Genomic_DNA"/>
</dbReference>
<dbReference type="InterPro" id="IPR006906">
    <property type="entry name" value="Timeless_N"/>
</dbReference>
<feature type="coiled-coil region" evidence="4">
    <location>
        <begin position="1122"/>
        <end position="1149"/>
    </location>
</feature>
<keyword evidence="3" id="KW-0131">Cell cycle</keyword>
<evidence type="ECO:0000256" key="5">
    <source>
        <dbReference type="SAM" id="MobiDB-lite"/>
    </source>
</evidence>
<evidence type="ECO:0000256" key="1">
    <source>
        <dbReference type="ARBA" id="ARBA00004123"/>
    </source>
</evidence>
<name>A0A0G4IET6_9ALVE</name>
<accession>A0A0G4IET6</accession>
<feature type="compositionally biased region" description="Low complexity" evidence="5">
    <location>
        <begin position="1424"/>
        <end position="1450"/>
    </location>
</feature>
<evidence type="ECO:0000256" key="4">
    <source>
        <dbReference type="SAM" id="Coils"/>
    </source>
</evidence>
<feature type="compositionally biased region" description="Acidic residues" evidence="5">
    <location>
        <begin position="1545"/>
        <end position="1557"/>
    </location>
</feature>
<dbReference type="VEuPathDB" id="CryptoDB:Cvel_13823"/>
<feature type="coiled-coil region" evidence="4">
    <location>
        <begin position="252"/>
        <end position="293"/>
    </location>
</feature>
<evidence type="ECO:0000313" key="7">
    <source>
        <dbReference type="EMBL" id="CEM55765.1"/>
    </source>
</evidence>
<comment type="subcellular location">
    <subcellularLocation>
        <location evidence="1">Nucleus</location>
    </subcellularLocation>
</comment>
<feature type="region of interest" description="Disordered" evidence="5">
    <location>
        <begin position="1156"/>
        <end position="1178"/>
    </location>
</feature>
<dbReference type="GO" id="GO:0000076">
    <property type="term" value="P:DNA replication checkpoint signaling"/>
    <property type="evidence" value="ECO:0007669"/>
    <property type="project" value="TreeGrafter"/>
</dbReference>
<dbReference type="PANTHER" id="PTHR22940:SF4">
    <property type="entry name" value="PROTEIN TIMELESS HOMOLOG"/>
    <property type="match status" value="1"/>
</dbReference>
<proteinExistence type="predicted"/>
<feature type="compositionally biased region" description="Low complexity" evidence="5">
    <location>
        <begin position="1396"/>
        <end position="1405"/>
    </location>
</feature>
<keyword evidence="2" id="KW-0539">Nucleus</keyword>
<feature type="region of interest" description="Disordered" evidence="5">
    <location>
        <begin position="969"/>
        <end position="993"/>
    </location>
</feature>
<feature type="domain" description="Timeless N-terminal" evidence="6">
    <location>
        <begin position="45"/>
        <end position="147"/>
    </location>
</feature>
<gene>
    <name evidence="7" type="ORF">Cvel_13823.t2.CR1</name>
</gene>
<reference evidence="7" key="1">
    <citation type="submission" date="2014-11" db="EMBL/GenBank/DDBJ databases">
        <authorList>
            <person name="Otto D Thomas"/>
            <person name="Naeem Raeece"/>
        </authorList>
    </citation>
    <scope>NUCLEOTIDE SEQUENCE</scope>
</reference>
<feature type="compositionally biased region" description="Acidic residues" evidence="5">
    <location>
        <begin position="981"/>
        <end position="993"/>
    </location>
</feature>